<accession>A0AAN0MF22</accession>
<dbReference type="PANTHER" id="PTHR34215">
    <property type="entry name" value="BLL0784 PROTEIN"/>
    <property type="match status" value="1"/>
</dbReference>
<keyword evidence="4" id="KW-1185">Reference proteome</keyword>
<feature type="domain" description="YlxR" evidence="2">
    <location>
        <begin position="11"/>
        <end position="78"/>
    </location>
</feature>
<protein>
    <submittedName>
        <fullName evidence="3">YlxR family protein</fullName>
    </submittedName>
</protein>
<dbReference type="InterPro" id="IPR037465">
    <property type="entry name" value="YlxR"/>
</dbReference>
<gene>
    <name evidence="3" type="ORF">brsh051_04300</name>
</gene>
<dbReference type="PANTHER" id="PTHR34215:SF1">
    <property type="entry name" value="YLXR DOMAIN-CONTAINING PROTEIN"/>
    <property type="match status" value="1"/>
</dbReference>
<dbReference type="AlphaFoldDB" id="A0AAN0MF22"/>
<dbReference type="EMBL" id="AP028056">
    <property type="protein sequence ID" value="BEH01149.1"/>
    <property type="molecule type" value="Genomic_DNA"/>
</dbReference>
<evidence type="ECO:0000256" key="1">
    <source>
        <dbReference type="SAM" id="MobiDB-lite"/>
    </source>
</evidence>
<dbReference type="InterPro" id="IPR007393">
    <property type="entry name" value="YlxR_dom"/>
</dbReference>
<evidence type="ECO:0000313" key="4">
    <source>
        <dbReference type="Proteomes" id="UP001431656"/>
    </source>
</evidence>
<dbReference type="RefSeq" id="WP_340312717.1">
    <property type="nucleotide sequence ID" value="NZ_AP028056.1"/>
</dbReference>
<feature type="region of interest" description="Disordered" evidence="1">
    <location>
        <begin position="82"/>
        <end position="101"/>
    </location>
</feature>
<sequence>MPDRASRRPARTCVGCRESCDPAGMTRFVLDGSVLRVDASGHAPGRGAWLHADPHCADTARRRGAFARSFRRKVDDAVLADWPASSSPDQACHDSDEALPD</sequence>
<dbReference type="SUPFAM" id="SSF64376">
    <property type="entry name" value="YlxR-like"/>
    <property type="match status" value="1"/>
</dbReference>
<proteinExistence type="predicted"/>
<dbReference type="Proteomes" id="UP001431656">
    <property type="component" value="Chromosome"/>
</dbReference>
<evidence type="ECO:0000313" key="3">
    <source>
        <dbReference type="EMBL" id="BEH01149.1"/>
    </source>
</evidence>
<dbReference type="InterPro" id="IPR035931">
    <property type="entry name" value="YlxR-like_sf"/>
</dbReference>
<feature type="compositionally biased region" description="Basic and acidic residues" evidence="1">
    <location>
        <begin position="91"/>
        <end position="101"/>
    </location>
</feature>
<dbReference type="Pfam" id="PF04296">
    <property type="entry name" value="YlxR"/>
    <property type="match status" value="1"/>
</dbReference>
<dbReference type="Gene3D" id="3.30.1230.10">
    <property type="entry name" value="YlxR-like"/>
    <property type="match status" value="1"/>
</dbReference>
<dbReference type="KEGG" id="broo:brsh051_04300"/>
<name>A0AAN0MF22_9ACTN</name>
<evidence type="ECO:0000259" key="2">
    <source>
        <dbReference type="Pfam" id="PF04296"/>
    </source>
</evidence>
<organism evidence="3 4">
    <name type="scientific">Brooklawnia propionicigenes</name>
    <dbReference type="NCBI Taxonomy" id="3041175"/>
    <lineage>
        <taxon>Bacteria</taxon>
        <taxon>Bacillati</taxon>
        <taxon>Actinomycetota</taxon>
        <taxon>Actinomycetes</taxon>
        <taxon>Propionibacteriales</taxon>
        <taxon>Propionibacteriaceae</taxon>
        <taxon>Brooklawnia</taxon>
    </lineage>
</organism>
<reference evidence="3" key="1">
    <citation type="journal article" date="2024" name="Int. J. Syst. Evol. Microbiol.">
        <title>Brooklawnia propionicigenes sp. nov., a facultatively anaerobic, propionate-producing bacterium isolated from a methanogenic reactor treating waste from cattle farms.</title>
        <authorList>
            <person name="Akita Y."/>
            <person name="Ueki A."/>
            <person name="Tonouchi A."/>
            <person name="Sugawara Y."/>
            <person name="Honma S."/>
            <person name="Kaku N."/>
            <person name="Ueki K."/>
        </authorList>
    </citation>
    <scope>NUCLEOTIDE SEQUENCE</scope>
    <source>
        <strain evidence="3">SH051</strain>
    </source>
</reference>